<evidence type="ECO:0000256" key="12">
    <source>
        <dbReference type="HAMAP-Rule" id="MF_02243"/>
    </source>
</evidence>
<feature type="domain" description="CTP synthase N-terminal" evidence="14">
    <location>
        <begin position="2"/>
        <end position="266"/>
    </location>
</feature>
<keyword evidence="3 11" id="KW-0436">Ligase</keyword>
<dbReference type="PANTHER" id="PTHR11550:SF0">
    <property type="entry name" value="CTP SYNTHASE-RELATED"/>
    <property type="match status" value="1"/>
</dbReference>
<dbReference type="AlphaFoldDB" id="A0A9D0YY07"/>
<dbReference type="HAMAP" id="MF_01227">
    <property type="entry name" value="PyrG"/>
    <property type="match status" value="1"/>
</dbReference>
<dbReference type="Pfam" id="PF16257">
    <property type="entry name" value="UxaE"/>
    <property type="match status" value="1"/>
</dbReference>
<protein>
    <recommendedName>
        <fullName evidence="11 12">Multifunctional fusion protein</fullName>
    </recommendedName>
    <domain>
        <recommendedName>
            <fullName evidence="11">CTP synthase</fullName>
            <ecNumber evidence="11">6.3.4.2</ecNumber>
        </recommendedName>
        <alternativeName>
            <fullName evidence="11">Cytidine 5'-triphosphate synthase</fullName>
        </alternativeName>
        <alternativeName>
            <fullName evidence="11">Cytidine triphosphate synthetase</fullName>
        </alternativeName>
        <alternativeName>
            <fullName evidence="11">UTP--ammonia ligase</fullName>
            <shortName evidence="11">CTP synthetase</shortName>
            <shortName evidence="11">CTPS</shortName>
        </alternativeName>
    </domain>
    <domain>
        <recommendedName>
            <fullName evidence="12">Tagaturonate/fructuronate epimerase</fullName>
            <shortName evidence="12">D-TagA/D-FruA epimerase</shortName>
            <ecNumber evidence="12">5.1.2.7</ecNumber>
        </recommendedName>
    </domain>
</protein>
<name>A0A9D0YY07_9FIRM</name>
<comment type="catalytic activity">
    <reaction evidence="11">
        <text>UTP + NH4(+) + ATP = CTP + ADP + phosphate + 2 H(+)</text>
        <dbReference type="Rhea" id="RHEA:16597"/>
        <dbReference type="ChEBI" id="CHEBI:15378"/>
        <dbReference type="ChEBI" id="CHEBI:28938"/>
        <dbReference type="ChEBI" id="CHEBI:30616"/>
        <dbReference type="ChEBI" id="CHEBI:37563"/>
        <dbReference type="ChEBI" id="CHEBI:43474"/>
        <dbReference type="ChEBI" id="CHEBI:46398"/>
        <dbReference type="ChEBI" id="CHEBI:456216"/>
    </reaction>
</comment>
<dbReference type="InterPro" id="IPR032586">
    <property type="entry name" value="UxaE"/>
</dbReference>
<proteinExistence type="inferred from homology"/>
<dbReference type="PANTHER" id="PTHR11550">
    <property type="entry name" value="CTP SYNTHASE"/>
    <property type="match status" value="1"/>
</dbReference>
<comment type="subunit">
    <text evidence="11">Homotetramer.</text>
</comment>
<accession>A0A9D0YY07</accession>
<dbReference type="Pfam" id="PF06418">
    <property type="entry name" value="CTP_synth_N"/>
    <property type="match status" value="1"/>
</dbReference>
<feature type="active site" description="Proton donor" evidence="12">
    <location>
        <position position="760"/>
    </location>
</feature>
<keyword evidence="4 11" id="KW-0479">Metal-binding</keyword>
<organism evidence="15 16">
    <name type="scientific">Candidatus Avichristensenella intestinipullorum</name>
    <dbReference type="NCBI Taxonomy" id="2840693"/>
    <lineage>
        <taxon>Bacteria</taxon>
        <taxon>Bacillati</taxon>
        <taxon>Bacillota</taxon>
        <taxon>Clostridia</taxon>
        <taxon>Candidatus Avichristensenella</taxon>
    </lineage>
</organism>
<dbReference type="FunFam" id="3.40.50.300:FF:000009">
    <property type="entry name" value="CTP synthase"/>
    <property type="match status" value="1"/>
</dbReference>
<dbReference type="CDD" id="cd03113">
    <property type="entry name" value="CTPS_N"/>
    <property type="match status" value="1"/>
</dbReference>
<dbReference type="GO" id="GO:0016856">
    <property type="term" value="F:racemase and epimerase activity, acting on hydroxy acids and derivatives"/>
    <property type="evidence" value="ECO:0007669"/>
    <property type="project" value="UniProtKB-UniRule"/>
</dbReference>
<evidence type="ECO:0000313" key="16">
    <source>
        <dbReference type="Proteomes" id="UP000886819"/>
    </source>
</evidence>
<dbReference type="SUPFAM" id="SSF52317">
    <property type="entry name" value="Class I glutamine amidotransferase-like"/>
    <property type="match status" value="1"/>
</dbReference>
<feature type="binding site" evidence="11">
    <location>
        <position position="12"/>
    </location>
    <ligand>
        <name>CTP</name>
        <dbReference type="ChEBI" id="CHEBI:37563"/>
        <note>allosteric inhibitor</note>
    </ligand>
</feature>
<feature type="binding site" evidence="12">
    <location>
        <position position="802"/>
    </location>
    <ligand>
        <name>a divalent metal cation</name>
        <dbReference type="ChEBI" id="CHEBI:60240"/>
    </ligand>
</feature>
<evidence type="ECO:0000259" key="14">
    <source>
        <dbReference type="Pfam" id="PF06418"/>
    </source>
</evidence>
<feature type="binding site" evidence="12">
    <location>
        <position position="665"/>
    </location>
    <ligand>
        <name>a divalent metal cation</name>
        <dbReference type="ChEBI" id="CHEBI:60240"/>
    </ligand>
</feature>
<feature type="binding site" evidence="11">
    <location>
        <position position="223"/>
    </location>
    <ligand>
        <name>UTP</name>
        <dbReference type="ChEBI" id="CHEBI:46398"/>
    </ligand>
</feature>
<dbReference type="GO" id="GO:0005524">
    <property type="term" value="F:ATP binding"/>
    <property type="evidence" value="ECO:0007669"/>
    <property type="project" value="UniProtKB-KW"/>
</dbReference>
<comment type="catalytic activity">
    <reaction evidence="12">
        <text>keto-D-tagaturonate = keto-D-fructuronate</text>
        <dbReference type="Rhea" id="RHEA:51656"/>
        <dbReference type="ChEBI" id="CHEBI:17886"/>
        <dbReference type="ChEBI" id="CHEBI:59881"/>
        <dbReference type="EC" id="5.1.2.7"/>
    </reaction>
</comment>
<feature type="active site" evidence="11">
    <location>
        <position position="509"/>
    </location>
</feature>
<feature type="binding site" evidence="11">
    <location>
        <position position="140"/>
    </location>
    <ligand>
        <name>Mg(2+)</name>
        <dbReference type="ChEBI" id="CHEBI:18420"/>
    </ligand>
</feature>
<dbReference type="SUPFAM" id="SSF52540">
    <property type="entry name" value="P-loop containing nucleoside triphosphate hydrolases"/>
    <property type="match status" value="1"/>
</dbReference>
<gene>
    <name evidence="12" type="primary">uxaE</name>
    <name evidence="11" type="synonym">pyrG</name>
    <name evidence="15" type="ORF">IAA66_10790</name>
</gene>
<comment type="similarity">
    <text evidence="2 11">Belongs to the CTP synthase family.</text>
</comment>
<evidence type="ECO:0000259" key="13">
    <source>
        <dbReference type="Pfam" id="PF00117"/>
    </source>
</evidence>
<comment type="cofactor">
    <cofactor evidence="12">
        <name>a divalent metal cation</name>
        <dbReference type="ChEBI" id="CHEBI:60240"/>
    </cofactor>
</comment>
<dbReference type="GO" id="GO:0042802">
    <property type="term" value="F:identical protein binding"/>
    <property type="evidence" value="ECO:0007669"/>
    <property type="project" value="TreeGrafter"/>
</dbReference>
<feature type="binding site" evidence="11">
    <location>
        <position position="70"/>
    </location>
    <ligand>
        <name>ATP</name>
        <dbReference type="ChEBI" id="CHEBI:30616"/>
    </ligand>
</feature>
<evidence type="ECO:0000256" key="9">
    <source>
        <dbReference type="ARBA" id="ARBA00022975"/>
    </source>
</evidence>
<evidence type="ECO:0000256" key="1">
    <source>
        <dbReference type="ARBA" id="ARBA00005171"/>
    </source>
</evidence>
<feature type="binding site" evidence="11">
    <location>
        <position position="12"/>
    </location>
    <ligand>
        <name>UTP</name>
        <dbReference type="ChEBI" id="CHEBI:46398"/>
    </ligand>
</feature>
<comment type="caution">
    <text evidence="15">The sequence shown here is derived from an EMBL/GenBank/DDBJ whole genome shotgun (WGS) entry which is preliminary data.</text>
</comment>
<feature type="binding site" evidence="11">
    <location>
        <begin position="187"/>
        <end position="192"/>
    </location>
    <ligand>
        <name>UTP</name>
        <dbReference type="ChEBI" id="CHEBI:46398"/>
    </ligand>
</feature>
<feature type="binding site" evidence="11">
    <location>
        <position position="404"/>
    </location>
    <ligand>
        <name>L-glutamine</name>
        <dbReference type="ChEBI" id="CHEBI:58359"/>
    </ligand>
</feature>
<feature type="binding site" evidence="11">
    <location>
        <begin position="13"/>
        <end position="18"/>
    </location>
    <ligand>
        <name>ATP</name>
        <dbReference type="ChEBI" id="CHEBI:30616"/>
    </ligand>
</feature>
<dbReference type="NCBIfam" id="TIGR00337">
    <property type="entry name" value="PyrG"/>
    <property type="match status" value="1"/>
</dbReference>
<feature type="region of interest" description="Amidoligase domain" evidence="11">
    <location>
        <begin position="1"/>
        <end position="266"/>
    </location>
</feature>
<dbReference type="CDD" id="cd01746">
    <property type="entry name" value="GATase1_CTP_Synthase"/>
    <property type="match status" value="1"/>
</dbReference>
<dbReference type="InterPro" id="IPR027417">
    <property type="entry name" value="P-loop_NTPase"/>
</dbReference>
<feature type="active site" evidence="11">
    <location>
        <position position="507"/>
    </location>
</feature>
<evidence type="ECO:0000256" key="4">
    <source>
        <dbReference type="ARBA" id="ARBA00022723"/>
    </source>
</evidence>
<dbReference type="Proteomes" id="UP000886819">
    <property type="component" value="Unassembled WGS sequence"/>
</dbReference>
<feature type="binding site" evidence="12">
    <location>
        <position position="834"/>
    </location>
    <ligand>
        <name>a divalent metal cation</name>
        <dbReference type="ChEBI" id="CHEBI:60240"/>
    </ligand>
</feature>
<comment type="caution">
    <text evidence="11">Lacks conserved residue(s) required for the propagation of feature annotation.</text>
</comment>
<evidence type="ECO:0000256" key="7">
    <source>
        <dbReference type="ARBA" id="ARBA00022842"/>
    </source>
</evidence>
<comment type="function">
    <text evidence="12">Catalyzes the epimerization of D-tagaturonate (D-TagA) to D-fructuronate (D-FruA).</text>
</comment>
<dbReference type="NCBIfam" id="NF003792">
    <property type="entry name" value="PRK05380.1"/>
    <property type="match status" value="1"/>
</dbReference>
<evidence type="ECO:0000256" key="6">
    <source>
        <dbReference type="ARBA" id="ARBA00022840"/>
    </source>
</evidence>
<feature type="binding site" evidence="11">
    <location>
        <begin position="381"/>
        <end position="384"/>
    </location>
    <ligand>
        <name>L-glutamine</name>
        <dbReference type="ChEBI" id="CHEBI:58359"/>
    </ligand>
</feature>
<feature type="binding site" evidence="11">
    <location>
        <position position="70"/>
    </location>
    <ligand>
        <name>Mg(2+)</name>
        <dbReference type="ChEBI" id="CHEBI:18420"/>
    </ligand>
</feature>
<dbReference type="InterPro" id="IPR004468">
    <property type="entry name" value="CTP_synthase"/>
</dbReference>
<keyword evidence="7 11" id="KW-0460">Magnesium</keyword>
<dbReference type="Gene3D" id="3.40.50.880">
    <property type="match status" value="1"/>
</dbReference>
<dbReference type="Gene3D" id="3.40.50.300">
    <property type="entry name" value="P-loop containing nucleotide triphosphate hydrolases"/>
    <property type="match status" value="1"/>
</dbReference>
<feature type="binding site" evidence="11">
    <location>
        <position position="241"/>
    </location>
    <ligand>
        <name>ATP</name>
        <dbReference type="ChEBI" id="CHEBI:30616"/>
    </ligand>
</feature>
<comment type="catalytic activity">
    <reaction evidence="10 11">
        <text>UTP + L-glutamine + ATP + H2O = CTP + L-glutamate + ADP + phosphate + 2 H(+)</text>
        <dbReference type="Rhea" id="RHEA:26426"/>
        <dbReference type="ChEBI" id="CHEBI:15377"/>
        <dbReference type="ChEBI" id="CHEBI:15378"/>
        <dbReference type="ChEBI" id="CHEBI:29985"/>
        <dbReference type="ChEBI" id="CHEBI:30616"/>
        <dbReference type="ChEBI" id="CHEBI:37563"/>
        <dbReference type="ChEBI" id="CHEBI:43474"/>
        <dbReference type="ChEBI" id="CHEBI:46398"/>
        <dbReference type="ChEBI" id="CHEBI:58359"/>
        <dbReference type="ChEBI" id="CHEBI:456216"/>
        <dbReference type="EC" id="6.3.4.2"/>
    </reaction>
</comment>
<dbReference type="HAMAP" id="MF_02243">
    <property type="entry name" value="UxaE"/>
    <property type="match status" value="1"/>
</dbReference>
<feature type="binding site" evidence="11">
    <location>
        <position position="223"/>
    </location>
    <ligand>
        <name>CTP</name>
        <dbReference type="ChEBI" id="CHEBI:37563"/>
        <note>allosteric inhibitor</note>
    </ligand>
</feature>
<evidence type="ECO:0000313" key="15">
    <source>
        <dbReference type="EMBL" id="HIQ64047.1"/>
    </source>
</evidence>
<evidence type="ECO:0000256" key="10">
    <source>
        <dbReference type="ARBA" id="ARBA00047781"/>
    </source>
</evidence>
<reference evidence="15" key="1">
    <citation type="submission" date="2020-10" db="EMBL/GenBank/DDBJ databases">
        <authorList>
            <person name="Gilroy R."/>
        </authorList>
    </citation>
    <scope>NUCLEOTIDE SEQUENCE</scope>
    <source>
        <strain evidence="15">ChiHile30-977</strain>
    </source>
</reference>
<dbReference type="GO" id="GO:0046872">
    <property type="term" value="F:metal ion binding"/>
    <property type="evidence" value="ECO:0007669"/>
    <property type="project" value="UniProtKB-UniRule"/>
</dbReference>
<comment type="activity regulation">
    <text evidence="11">Allosterically activated by GTP, when glutamine is the substrate; GTP has no effect on the reaction when ammonia is the substrate. The allosteric effector GTP functions by stabilizing the protein conformation that binds the tetrahedral intermediate(s) formed during glutamine hydrolysis. Inhibited by the product CTP, via allosteric rather than competitive inhibition.</text>
</comment>
<dbReference type="EC" id="5.1.2.7" evidence="12"/>
<evidence type="ECO:0000256" key="8">
    <source>
        <dbReference type="ARBA" id="ARBA00022962"/>
    </source>
</evidence>
<dbReference type="InterPro" id="IPR033828">
    <property type="entry name" value="GATase1_CTP_Synthase"/>
</dbReference>
<dbReference type="GO" id="GO:0005829">
    <property type="term" value="C:cytosol"/>
    <property type="evidence" value="ECO:0007669"/>
    <property type="project" value="TreeGrafter"/>
</dbReference>
<feature type="domain" description="Glutamine amidotransferase" evidence="13">
    <location>
        <begin position="301"/>
        <end position="525"/>
    </location>
</feature>
<keyword evidence="8 11" id="KW-0315">Glutamine amidotransferase</keyword>
<evidence type="ECO:0000256" key="5">
    <source>
        <dbReference type="ARBA" id="ARBA00022741"/>
    </source>
</evidence>
<comment type="catalytic activity">
    <reaction evidence="11">
        <text>L-glutamine + H2O = L-glutamate + NH4(+)</text>
        <dbReference type="Rhea" id="RHEA:15889"/>
        <dbReference type="ChEBI" id="CHEBI:15377"/>
        <dbReference type="ChEBI" id="CHEBI:28938"/>
        <dbReference type="ChEBI" id="CHEBI:29985"/>
        <dbReference type="ChEBI" id="CHEBI:58359"/>
    </reaction>
</comment>
<sequence length="978" mass="108565">MKYIFITGGVVSSLGKGITAASLGRLLKARGYRVAMQKMDPYYNVDPGLLSPLQHGEAFITDDGVAADLDLGHYERFTDITLQGGASVTTGKIHKAIMERELRGEYKGGTVQVVPHVTNEIKRHIRDTAARADAEVAIVEIGGTVGDMEGAPYLEAIRQMRWEEGPQDCCFIHVTLLPFIDAAGELKTKPTQHSVKELRSIGIQPDVIVCRASTEIPDEAKEKIALFCNVKPENVINNSDVDVLYEAPLMLEREGMAEIVLRRLGLEMREANLSAWTELVERSRHPARRMTIGLVGKYVALQDAYLSVVEALTHAAIRYTAAVDIRWVQSDDVTDANAAALLGGLDGMVLPGGFGDRGAEGIIAAARYAREQGVPMLAIGYGMQLAVVEAVRSLLDRPQANSTEVDPFTPDPVVRVPKDRIGVNDSRSNSRMGAQTLLLDPESRLAACYGGQAEISERHGNRYEINRAYLAPLEEKGVRFPASEKSEGYVEAIELPGHPFYVGVVYHPEFKSRPDRAHPLFAALVRAALKKEEDPADERRYVYPQSVHEDVCIARENGRDVLVVAGEARPLDHAAAEYLRERFPFTKPTPVLRRERTVGVGDRLGIAGPGHLRVFEAYDATPVLAQQSMRELTLTHRTYEDVLDCATFAVFREDFRHGFGADGDHLKKPEEVAYALRLGYTMITLDCSEHIRGDGGSAAVSDEMRARYLQKTFDVGEGVTLAFTPEELGSILHIYGEAIDFAVSIWEEFFVRGGAQADFEISIDETETPTTPLQHFFVANELIRRGVRPATLAPRFCGQFQKGIDYIGDLKRFDEEMAVHAVLARHFGYKLSIHSGSDKFSVFPSIGRHTHGVFHVKTAGTNWLEAMRVVAQKDPALYRQVHAYGLAAFPEATRYYHVTTNLQNIPALDTLDDAQLPALFDNNDARQLIHITYGLILDHGDFKERLYALWSRHAEAYAQALERHIGRHVRELGVPPRR</sequence>
<feature type="binding site" evidence="11">
    <location>
        <begin position="187"/>
        <end position="192"/>
    </location>
    <ligand>
        <name>CTP</name>
        <dbReference type="ChEBI" id="CHEBI:37563"/>
        <note>allosteric inhibitor</note>
    </ligand>
</feature>
<dbReference type="Pfam" id="PF00117">
    <property type="entry name" value="GATase"/>
    <property type="match status" value="1"/>
</dbReference>
<dbReference type="InterPro" id="IPR017456">
    <property type="entry name" value="CTP_synthase_N"/>
</dbReference>
<dbReference type="InterPro" id="IPR017926">
    <property type="entry name" value="GATASE"/>
</dbReference>
<feature type="binding site" evidence="11">
    <location>
        <begin position="147"/>
        <end position="149"/>
    </location>
    <ligand>
        <name>CTP</name>
        <dbReference type="ChEBI" id="CHEBI:37563"/>
        <note>allosteric inhibitor</note>
    </ligand>
</feature>
<evidence type="ECO:0000256" key="2">
    <source>
        <dbReference type="ARBA" id="ARBA00007533"/>
    </source>
</evidence>
<reference evidence="15" key="2">
    <citation type="journal article" date="2021" name="PeerJ">
        <title>Extensive microbial diversity within the chicken gut microbiome revealed by metagenomics and culture.</title>
        <authorList>
            <person name="Gilroy R."/>
            <person name="Ravi A."/>
            <person name="Getino M."/>
            <person name="Pursley I."/>
            <person name="Horton D.L."/>
            <person name="Alikhan N.F."/>
            <person name="Baker D."/>
            <person name="Gharbi K."/>
            <person name="Hall N."/>
            <person name="Watson M."/>
            <person name="Adriaenssens E.M."/>
            <person name="Foster-Nyarko E."/>
            <person name="Jarju S."/>
            <person name="Secka A."/>
            <person name="Antonio M."/>
            <person name="Oren A."/>
            <person name="Chaudhuri R.R."/>
            <person name="La Ragione R."/>
            <person name="Hildebrand F."/>
            <person name="Pallen M.J."/>
        </authorList>
    </citation>
    <scope>NUCLEOTIDE SEQUENCE</scope>
    <source>
        <strain evidence="15">ChiHile30-977</strain>
    </source>
</reference>
<evidence type="ECO:0000256" key="11">
    <source>
        <dbReference type="HAMAP-Rule" id="MF_01227"/>
    </source>
</evidence>
<evidence type="ECO:0000256" key="3">
    <source>
        <dbReference type="ARBA" id="ARBA00022598"/>
    </source>
</evidence>
<keyword evidence="5 11" id="KW-0547">Nucleotide-binding</keyword>
<feature type="binding site" evidence="11">
    <location>
        <position position="353"/>
    </location>
    <ligand>
        <name>L-glutamine</name>
        <dbReference type="ChEBI" id="CHEBI:58359"/>
    </ligand>
</feature>
<comment type="function">
    <text evidence="11">Catalyzes the ATP-dependent amination of UTP to CTP with either L-glutamine or ammonia as the source of nitrogen. Regulates intracellular CTP levels through interactions with the four ribonucleotide triphosphates.</text>
</comment>
<keyword evidence="12" id="KW-0413">Isomerase</keyword>
<comment type="similarity">
    <text evidence="12">Belongs to the UxaE family.</text>
</comment>
<dbReference type="EC" id="6.3.4.2" evidence="11"/>
<keyword evidence="6 11" id="KW-0067">ATP-binding</keyword>
<dbReference type="GO" id="GO:0019856">
    <property type="term" value="P:pyrimidine nucleobase biosynthetic process"/>
    <property type="evidence" value="ECO:0007669"/>
    <property type="project" value="TreeGrafter"/>
</dbReference>
<feature type="active site" description="Proton acceptor" evidence="12">
    <location>
        <position position="664"/>
    </location>
</feature>
<keyword evidence="9 11" id="KW-0665">Pyrimidine biosynthesis</keyword>
<dbReference type="PROSITE" id="PS51273">
    <property type="entry name" value="GATASE_TYPE_1"/>
    <property type="match status" value="1"/>
</dbReference>
<comment type="miscellaneous">
    <text evidence="11">CTPSs have evolved a hybrid strategy for distinguishing between UTP and CTP. The overlapping regions of the product feedback inhibitory and substrate sites recognize a common feature in both compounds, the triphosphate moiety. To differentiate isosteric substrate and product pyrimidine rings, an additional pocket far from the expected kinase/ligase catalytic site, specifically recognizes the cytosine and ribose portions of the product inhibitor.</text>
</comment>
<dbReference type="GO" id="GO:0044210">
    <property type="term" value="P:'de novo' CTP biosynthetic process"/>
    <property type="evidence" value="ECO:0007669"/>
    <property type="project" value="UniProtKB-UniRule"/>
</dbReference>
<comment type="pathway">
    <text evidence="1 11">Pyrimidine metabolism; CTP biosynthesis via de novo pathway; CTP from UDP: step 2/2.</text>
</comment>
<dbReference type="InterPro" id="IPR029062">
    <property type="entry name" value="Class_I_gatase-like"/>
</dbReference>
<dbReference type="EMBL" id="DVFI01000149">
    <property type="protein sequence ID" value="HIQ64047.1"/>
    <property type="molecule type" value="Genomic_DNA"/>
</dbReference>
<dbReference type="GO" id="GO:0003883">
    <property type="term" value="F:CTP synthase activity"/>
    <property type="evidence" value="ECO:0007669"/>
    <property type="project" value="UniProtKB-UniRule"/>
</dbReference>
<feature type="binding site" evidence="11">
    <location>
        <position position="462"/>
    </location>
    <ligand>
        <name>L-glutamine</name>
        <dbReference type="ChEBI" id="CHEBI:58359"/>
    </ligand>
</feature>